<dbReference type="EMBL" id="JANEYF010000557">
    <property type="protein sequence ID" value="KAJ8969312.1"/>
    <property type="molecule type" value="Genomic_DNA"/>
</dbReference>
<proteinExistence type="predicted"/>
<evidence type="ECO:0000256" key="5">
    <source>
        <dbReference type="ARBA" id="ARBA00023242"/>
    </source>
</evidence>
<reference evidence="6" key="1">
    <citation type="journal article" date="2023" name="Insect Mol. Biol.">
        <title>Genome sequencing provides insights into the evolution of gene families encoding plant cell wall-degrading enzymes in longhorned beetles.</title>
        <authorList>
            <person name="Shin N.R."/>
            <person name="Okamura Y."/>
            <person name="Kirsch R."/>
            <person name="Pauchet Y."/>
        </authorList>
    </citation>
    <scope>NUCLEOTIDE SEQUENCE</scope>
    <source>
        <strain evidence="6">RBIC_L_NR</strain>
    </source>
</reference>
<evidence type="ECO:0000256" key="2">
    <source>
        <dbReference type="ARBA" id="ARBA00022723"/>
    </source>
</evidence>
<keyword evidence="5" id="KW-0539">Nucleus</keyword>
<evidence type="ECO:0000313" key="7">
    <source>
        <dbReference type="Proteomes" id="UP001162156"/>
    </source>
</evidence>
<dbReference type="InterPro" id="IPR012337">
    <property type="entry name" value="RNaseH-like_sf"/>
</dbReference>
<dbReference type="GO" id="GO:0008270">
    <property type="term" value="F:zinc ion binding"/>
    <property type="evidence" value="ECO:0007669"/>
    <property type="project" value="UniProtKB-KW"/>
</dbReference>
<accession>A0AAV8ZT53</accession>
<dbReference type="PANTHER" id="PTHR46481:SF10">
    <property type="entry name" value="ZINC FINGER BED DOMAIN-CONTAINING PROTEIN 39"/>
    <property type="match status" value="1"/>
</dbReference>
<protein>
    <submittedName>
        <fullName evidence="6">Uncharacterized protein</fullName>
    </submittedName>
</protein>
<evidence type="ECO:0000256" key="1">
    <source>
        <dbReference type="ARBA" id="ARBA00004123"/>
    </source>
</evidence>
<dbReference type="GO" id="GO:0005634">
    <property type="term" value="C:nucleus"/>
    <property type="evidence" value="ECO:0007669"/>
    <property type="project" value="UniProtKB-SubCell"/>
</dbReference>
<keyword evidence="2" id="KW-0479">Metal-binding</keyword>
<name>A0AAV8ZT53_9CUCU</name>
<comment type="subcellular location">
    <subcellularLocation>
        <location evidence="1">Nucleus</location>
    </subcellularLocation>
</comment>
<dbReference type="PANTHER" id="PTHR46481">
    <property type="entry name" value="ZINC FINGER BED DOMAIN-CONTAINING PROTEIN 4"/>
    <property type="match status" value="1"/>
</dbReference>
<dbReference type="AlphaFoldDB" id="A0AAV8ZT53"/>
<evidence type="ECO:0000256" key="3">
    <source>
        <dbReference type="ARBA" id="ARBA00022771"/>
    </source>
</evidence>
<gene>
    <name evidence="6" type="ORF">NQ314_001813</name>
</gene>
<dbReference type="SUPFAM" id="SSF53098">
    <property type="entry name" value="Ribonuclease H-like"/>
    <property type="match status" value="1"/>
</dbReference>
<dbReference type="Proteomes" id="UP001162156">
    <property type="component" value="Unassembled WGS sequence"/>
</dbReference>
<keyword evidence="7" id="KW-1185">Reference proteome</keyword>
<comment type="caution">
    <text evidence="6">The sequence shown here is derived from an EMBL/GenBank/DDBJ whole genome shotgun (WGS) entry which is preliminary data.</text>
</comment>
<sequence length="248" mass="28303">MMVQNAEAVCIATGSWTSINNDNFVAVTAHFFDISLEINSTLFECIKFSERHTAENLSEQLIDIVKNYNIENKIEACTTDNAANIVAAVRNCNWRRISCFAHTLNLIVQEALREIHATTGKVKSIVEYFKRCSHALSMLQTTQEQMTLPKLKLIQDVAIRWNSTFAMLRRILELKEALISTLATLQLENNITINDWKVIEKAVEILKTFLDVTLEVSAEKSITIPKVIPLVKIMKKKLINYQLMEICR</sequence>
<dbReference type="InterPro" id="IPR052035">
    <property type="entry name" value="ZnF_BED_domain_contain"/>
</dbReference>
<keyword evidence="3" id="KW-0863">Zinc-finger</keyword>
<keyword evidence="4" id="KW-0862">Zinc</keyword>
<evidence type="ECO:0000256" key="4">
    <source>
        <dbReference type="ARBA" id="ARBA00022833"/>
    </source>
</evidence>
<organism evidence="6 7">
    <name type="scientific">Rhamnusium bicolor</name>
    <dbReference type="NCBI Taxonomy" id="1586634"/>
    <lineage>
        <taxon>Eukaryota</taxon>
        <taxon>Metazoa</taxon>
        <taxon>Ecdysozoa</taxon>
        <taxon>Arthropoda</taxon>
        <taxon>Hexapoda</taxon>
        <taxon>Insecta</taxon>
        <taxon>Pterygota</taxon>
        <taxon>Neoptera</taxon>
        <taxon>Endopterygota</taxon>
        <taxon>Coleoptera</taxon>
        <taxon>Polyphaga</taxon>
        <taxon>Cucujiformia</taxon>
        <taxon>Chrysomeloidea</taxon>
        <taxon>Cerambycidae</taxon>
        <taxon>Lepturinae</taxon>
        <taxon>Rhagiini</taxon>
        <taxon>Rhamnusium</taxon>
    </lineage>
</organism>
<evidence type="ECO:0000313" key="6">
    <source>
        <dbReference type="EMBL" id="KAJ8969312.1"/>
    </source>
</evidence>